<dbReference type="InterPro" id="IPR004518">
    <property type="entry name" value="MazG-like_dom"/>
</dbReference>
<gene>
    <name evidence="2" type="ORF">SACC_31540</name>
</gene>
<reference evidence="2 3" key="1">
    <citation type="journal article" date="2022" name="Microbiol. Resour. Announc.">
        <title>Complete Genome Sequence of the Hyperthermophilic and Acidophilic Archaeon Saccharolobus caldissimus Strain HS-3T.</title>
        <authorList>
            <person name="Sakai H.D."/>
            <person name="Kurosawa N."/>
        </authorList>
    </citation>
    <scope>NUCLEOTIDE SEQUENCE [LARGE SCALE GENOMIC DNA]</scope>
    <source>
        <strain evidence="2 3">JCM32116</strain>
    </source>
</reference>
<proteinExistence type="predicted"/>
<dbReference type="PIRSF" id="PIRSF036521">
    <property type="entry name" value="UCP036521_pph"/>
    <property type="match status" value="1"/>
</dbReference>
<dbReference type="AlphaFoldDB" id="A0AAQ4CWF6"/>
<dbReference type="PANTHER" id="PTHR42702:SF1">
    <property type="entry name" value="REGULATORY PROTEIN FOR BETA-LACTAMASE"/>
    <property type="match status" value="1"/>
</dbReference>
<dbReference type="KEGG" id="scas:SACC_31540"/>
<sequence length="81" mass="9466">MELKELQMRMRELYFEKDSQRGIYATFTWLVEEVGELAEALLNGDKEAIQEELADVIAWTISVANLKDIDIEEALKKKYKL</sequence>
<feature type="domain" description="NTP pyrophosphohydrolase MazG-like" evidence="1">
    <location>
        <begin position="26"/>
        <end position="77"/>
    </location>
</feature>
<dbReference type="EMBL" id="AP025226">
    <property type="protein sequence ID" value="BDC00138.1"/>
    <property type="molecule type" value="Genomic_DNA"/>
</dbReference>
<dbReference type="PANTHER" id="PTHR42702">
    <property type="entry name" value="NUCLEOTIDE PYROPHOSPHOHYDROLASE"/>
    <property type="match status" value="1"/>
</dbReference>
<evidence type="ECO:0000313" key="3">
    <source>
        <dbReference type="Proteomes" id="UP001319921"/>
    </source>
</evidence>
<dbReference type="InterPro" id="IPR011411">
    <property type="entry name" value="MazG-related_YvdC"/>
</dbReference>
<dbReference type="Gene3D" id="1.10.287.1080">
    <property type="entry name" value="MazG-like"/>
    <property type="match status" value="1"/>
</dbReference>
<dbReference type="SUPFAM" id="SSF101386">
    <property type="entry name" value="all-alpha NTP pyrophosphatases"/>
    <property type="match status" value="1"/>
</dbReference>
<dbReference type="GeneID" id="68867878"/>
<dbReference type="Proteomes" id="UP001319921">
    <property type="component" value="Chromosome"/>
</dbReference>
<evidence type="ECO:0000259" key="1">
    <source>
        <dbReference type="Pfam" id="PF03819"/>
    </source>
</evidence>
<dbReference type="CDD" id="cd11535">
    <property type="entry name" value="NTP-PPase_SsMazG"/>
    <property type="match status" value="1"/>
</dbReference>
<accession>A0AAQ4CWF6</accession>
<name>A0AAQ4CWF6_9CREN</name>
<keyword evidence="3" id="KW-1185">Reference proteome</keyword>
<protein>
    <submittedName>
        <fullName evidence="2">Nucleotide pyrophosphohydrolase</fullName>
    </submittedName>
</protein>
<organism evidence="2 3">
    <name type="scientific">Saccharolobus caldissimus</name>
    <dbReference type="NCBI Taxonomy" id="1702097"/>
    <lineage>
        <taxon>Archaea</taxon>
        <taxon>Thermoproteota</taxon>
        <taxon>Thermoprotei</taxon>
        <taxon>Sulfolobales</taxon>
        <taxon>Sulfolobaceae</taxon>
        <taxon>Saccharolobus</taxon>
    </lineage>
</organism>
<evidence type="ECO:0000313" key="2">
    <source>
        <dbReference type="EMBL" id="BDC00138.1"/>
    </source>
</evidence>
<dbReference type="RefSeq" id="WP_229570825.1">
    <property type="nucleotide sequence ID" value="NZ_AP025226.1"/>
</dbReference>
<dbReference type="Pfam" id="PF03819">
    <property type="entry name" value="MazG"/>
    <property type="match status" value="1"/>
</dbReference>